<feature type="compositionally biased region" description="Basic and acidic residues" evidence="2">
    <location>
        <begin position="260"/>
        <end position="269"/>
    </location>
</feature>
<evidence type="ECO:0000313" key="4">
    <source>
        <dbReference type="Proteomes" id="UP000094444"/>
    </source>
</evidence>
<feature type="compositionally biased region" description="Polar residues" evidence="2">
    <location>
        <begin position="41"/>
        <end position="64"/>
    </location>
</feature>
<proteinExistence type="predicted"/>
<feature type="region of interest" description="Disordered" evidence="2">
    <location>
        <begin position="1"/>
        <end position="64"/>
    </location>
</feature>
<sequence>MIECSLTQARTDWGPGTEVVFDDPEQSDSTNSYSTNSSRSGKTNSSTNEDSNLANSEDDNSTASYKSIPGVGKFQIEKTSSDSLKCGMYALEISTGKQLAGDTLTPKVFNDIFLGPEMKAFNKKRMYRNRKEFHDDQLAYVLEIWGRRKGYDTLQLGVVLDGSFCYIIGADDKYVIMDSEAVMQDQINLAFTTIWIHSDNKEFLEDAEINHFSGVTLLEVDEEQAEARKREAEKSKEKAERQKVVYDGLKGIRGHLVNRRPQEQEEPPRKRVKRKHGY</sequence>
<dbReference type="OrthoDB" id="5240435at2759"/>
<evidence type="ECO:0000256" key="2">
    <source>
        <dbReference type="SAM" id="MobiDB-lite"/>
    </source>
</evidence>
<dbReference type="Proteomes" id="UP000094444">
    <property type="component" value="Unassembled WGS sequence"/>
</dbReference>
<protein>
    <submittedName>
        <fullName evidence="3">Uncharacterized protein</fullName>
    </submittedName>
</protein>
<keyword evidence="1" id="KW-0175">Coiled coil</keyword>
<dbReference type="AlphaFoldDB" id="A0A2P5HFD7"/>
<comment type="caution">
    <text evidence="3">The sequence shown here is derived from an EMBL/GenBank/DDBJ whole genome shotgun (WGS) entry which is preliminary data.</text>
</comment>
<dbReference type="InParanoid" id="A0A2P5HFD7"/>
<feature type="coiled-coil region" evidence="1">
    <location>
        <begin position="215"/>
        <end position="242"/>
    </location>
</feature>
<accession>A0A2P5HFD7</accession>
<keyword evidence="4" id="KW-1185">Reference proteome</keyword>
<feature type="compositionally biased region" description="Low complexity" evidence="2">
    <location>
        <begin position="27"/>
        <end position="40"/>
    </location>
</feature>
<organism evidence="3 4">
    <name type="scientific">Diaporthe helianthi</name>
    <dbReference type="NCBI Taxonomy" id="158607"/>
    <lineage>
        <taxon>Eukaryota</taxon>
        <taxon>Fungi</taxon>
        <taxon>Dikarya</taxon>
        <taxon>Ascomycota</taxon>
        <taxon>Pezizomycotina</taxon>
        <taxon>Sordariomycetes</taxon>
        <taxon>Sordariomycetidae</taxon>
        <taxon>Diaporthales</taxon>
        <taxon>Diaporthaceae</taxon>
        <taxon>Diaporthe</taxon>
    </lineage>
</organism>
<name>A0A2P5HFD7_DIAHE</name>
<reference evidence="3" key="1">
    <citation type="submission" date="2017-09" db="EMBL/GenBank/DDBJ databases">
        <title>Polyketide synthases of a Diaporthe helianthi virulent isolate.</title>
        <authorList>
            <person name="Baroncelli R."/>
        </authorList>
    </citation>
    <scope>NUCLEOTIDE SEQUENCE [LARGE SCALE GENOMIC DNA]</scope>
    <source>
        <strain evidence="3">7/96</strain>
    </source>
</reference>
<feature type="compositionally biased region" description="Polar residues" evidence="2">
    <location>
        <begin position="1"/>
        <end position="10"/>
    </location>
</feature>
<dbReference type="EMBL" id="MAVT02002846">
    <property type="protein sequence ID" value="POS68970.1"/>
    <property type="molecule type" value="Genomic_DNA"/>
</dbReference>
<feature type="region of interest" description="Disordered" evidence="2">
    <location>
        <begin position="253"/>
        <end position="278"/>
    </location>
</feature>
<gene>
    <name evidence="3" type="ORF">DHEL01_v212636</name>
</gene>
<evidence type="ECO:0000313" key="3">
    <source>
        <dbReference type="EMBL" id="POS68970.1"/>
    </source>
</evidence>
<evidence type="ECO:0000256" key="1">
    <source>
        <dbReference type="SAM" id="Coils"/>
    </source>
</evidence>